<dbReference type="AlphaFoldDB" id="A0A1H1B5P9"/>
<dbReference type="SUPFAM" id="SSF53613">
    <property type="entry name" value="Ribokinase-like"/>
    <property type="match status" value="1"/>
</dbReference>
<dbReference type="PROSITE" id="PS00584">
    <property type="entry name" value="PFKB_KINASES_2"/>
    <property type="match status" value="1"/>
</dbReference>
<evidence type="ECO:0000256" key="5">
    <source>
        <dbReference type="ARBA" id="ARBA00022840"/>
    </source>
</evidence>
<reference evidence="7 8" key="1">
    <citation type="submission" date="2016-10" db="EMBL/GenBank/DDBJ databases">
        <authorList>
            <person name="de Groot N.N."/>
        </authorList>
    </citation>
    <scope>NUCLEOTIDE SEQUENCE [LARGE SCALE GENOMIC DNA]</scope>
    <source>
        <strain evidence="7 8">DSM 20117</strain>
    </source>
</reference>
<dbReference type="Proteomes" id="UP000181917">
    <property type="component" value="Unassembled WGS sequence"/>
</dbReference>
<name>A0A1H1B5P9_9MICC</name>
<evidence type="ECO:0000256" key="1">
    <source>
        <dbReference type="ARBA" id="ARBA00010688"/>
    </source>
</evidence>
<dbReference type="CDD" id="cd01166">
    <property type="entry name" value="KdgK"/>
    <property type="match status" value="1"/>
</dbReference>
<evidence type="ECO:0000259" key="6">
    <source>
        <dbReference type="Pfam" id="PF00294"/>
    </source>
</evidence>
<proteinExistence type="inferred from homology"/>
<keyword evidence="3" id="KW-0547">Nucleotide-binding</keyword>
<dbReference type="GO" id="GO:0016301">
    <property type="term" value="F:kinase activity"/>
    <property type="evidence" value="ECO:0007669"/>
    <property type="project" value="UniProtKB-KW"/>
</dbReference>
<evidence type="ECO:0000256" key="3">
    <source>
        <dbReference type="ARBA" id="ARBA00022741"/>
    </source>
</evidence>
<keyword evidence="2" id="KW-0808">Transferase</keyword>
<organism evidence="7 8">
    <name type="scientific">Crystallibacter crystallopoietes</name>
    <dbReference type="NCBI Taxonomy" id="37928"/>
    <lineage>
        <taxon>Bacteria</taxon>
        <taxon>Bacillati</taxon>
        <taxon>Actinomycetota</taxon>
        <taxon>Actinomycetes</taxon>
        <taxon>Micrococcales</taxon>
        <taxon>Micrococcaceae</taxon>
        <taxon>Crystallibacter</taxon>
    </lineage>
</organism>
<dbReference type="Pfam" id="PF00294">
    <property type="entry name" value="PfkB"/>
    <property type="match status" value="1"/>
</dbReference>
<evidence type="ECO:0000313" key="8">
    <source>
        <dbReference type="Proteomes" id="UP000181917"/>
    </source>
</evidence>
<dbReference type="EMBL" id="FNKH01000002">
    <property type="protein sequence ID" value="SDQ47213.1"/>
    <property type="molecule type" value="Genomic_DNA"/>
</dbReference>
<dbReference type="RefSeq" id="WP_236777515.1">
    <property type="nucleotide sequence ID" value="NZ_CP018863.1"/>
</dbReference>
<comment type="similarity">
    <text evidence="1">Belongs to the carbohydrate kinase PfkB family.</text>
</comment>
<dbReference type="GO" id="GO:0005524">
    <property type="term" value="F:ATP binding"/>
    <property type="evidence" value="ECO:0007669"/>
    <property type="project" value="UniProtKB-KW"/>
</dbReference>
<gene>
    <name evidence="7" type="ORF">SAMN04489742_1252</name>
</gene>
<protein>
    <submittedName>
        <fullName evidence="7">2-dehydro-3-deoxygluconokinase</fullName>
    </submittedName>
</protein>
<accession>A0A1H1B5P9</accession>
<dbReference type="PANTHER" id="PTHR43085:SF1">
    <property type="entry name" value="PSEUDOURIDINE KINASE-RELATED"/>
    <property type="match status" value="1"/>
</dbReference>
<dbReference type="STRING" id="37928.SAMN04489742_1252"/>
<sequence>MEAVDVLTFGESMGSFRHAGLLRMGGSAQLCLAGAESNVAIGLSRLGHTTRWAGRLGQDEIGAFALRQLRAEGVLTDAVSHDEHRPTGLMLLEQRTADLARVQYYRAGSAGAALTIDLVRPAIAAGARILHLTGITPALSASAAEAVLWAARAARDAGILVSFDVNFRAKLWTAEQAAETLPAIAACADVVIASEDELALAVPEAHDGEVAAAAALADKGVGQVIIKRGADGATGWIDGQPRHVAAHKVVVRDTVGAGDAFTAGYLSGLLDGLDVQARLERGAILGAFAVGYPGDWEALPTRAELRLWEQQAGTTVR</sequence>
<keyword evidence="8" id="KW-1185">Reference proteome</keyword>
<dbReference type="Gene3D" id="3.40.1190.20">
    <property type="match status" value="1"/>
</dbReference>
<dbReference type="InterPro" id="IPR002173">
    <property type="entry name" value="Carboh/pur_kinase_PfkB_CS"/>
</dbReference>
<evidence type="ECO:0000256" key="2">
    <source>
        <dbReference type="ARBA" id="ARBA00022679"/>
    </source>
</evidence>
<dbReference type="InterPro" id="IPR011611">
    <property type="entry name" value="PfkB_dom"/>
</dbReference>
<evidence type="ECO:0000256" key="4">
    <source>
        <dbReference type="ARBA" id="ARBA00022777"/>
    </source>
</evidence>
<keyword evidence="4 7" id="KW-0418">Kinase</keyword>
<dbReference type="InterPro" id="IPR050306">
    <property type="entry name" value="PfkB_Carbo_kinase"/>
</dbReference>
<feature type="domain" description="Carbohydrate kinase PfkB" evidence="6">
    <location>
        <begin position="32"/>
        <end position="301"/>
    </location>
</feature>
<evidence type="ECO:0000313" key="7">
    <source>
        <dbReference type="EMBL" id="SDQ47213.1"/>
    </source>
</evidence>
<dbReference type="PANTHER" id="PTHR43085">
    <property type="entry name" value="HEXOKINASE FAMILY MEMBER"/>
    <property type="match status" value="1"/>
</dbReference>
<dbReference type="InterPro" id="IPR029056">
    <property type="entry name" value="Ribokinase-like"/>
</dbReference>
<keyword evidence="5" id="KW-0067">ATP-binding</keyword>